<keyword evidence="3" id="KW-0732">Signal</keyword>
<name>I0IFK3_PHYMF</name>
<dbReference type="InterPro" id="IPR001782">
    <property type="entry name" value="Flag_FlgI"/>
</dbReference>
<dbReference type="eggNOG" id="COG1413">
    <property type="taxonomic scope" value="Bacteria"/>
</dbReference>
<sequence length="691" mass="71405">MPLRLSLPAATAAAALCSLVLLPGCQRERLEATAAAPPAPVFQGPRELRGTIGSYARLQGGAPLLVSGYGLVVNLDRTGSGVVPEFLRDWLSNEMRKRGVGSRQLAARNPELAAVTPQRLMYSEQTAVVRISGFIPAGATPGTPFDLLLEALPEDTDTTSLAGGQLWRTGLGVDGANRRLRFSTPLAAGAGPVYLGPEAAATPDASGGRRAVIVGGGRATEPRRLELILNQSSWVNARRIADTINERYRAGASSRPGSVRPTANAVSDSVIQISVPERFVGNAEALLALIENTYPYPVDRADKVDEMMALLAQPAPPEDVLRRAPLVCRALGPNAIPALRAHYAAGPLRVRQAALDSGAWLGDHEAVGPLASLAASGDPATRRAAAASLALLPDDLRATEALAGLLDDADDGVRIAAYEAVAGGSALVERTAVENLDGVKFLIDRVPAERPLVLAIPRGVPRLVIFGPQTGFTPPVFDADPAGALLIRTPTSFAQAMSGLRDGDTAFLPAVGRTQVRDGAEGPVAEALDAEGAILSVELGGAAEAFASALPLGGSAGGVPATLRCRVEDAGRGTVSLLGLEPGLGSMPLSIFYRGPGGEGATTERVAPTVAALAFFLAHRPTMGTPQEGLDLSYGRTVSVLERLARGGSMPSPMRLLDNPLAARVAEAEAAEEASRAGRQLSGATLPADGS</sequence>
<dbReference type="Proteomes" id="UP000007881">
    <property type="component" value="Chromosome"/>
</dbReference>
<dbReference type="HOGENOM" id="CLU_398400_0_0_0"/>
<reference evidence="5 6" key="1">
    <citation type="submission" date="2012-02" db="EMBL/GenBank/DDBJ databases">
        <title>Complete genome sequence of Phycisphaera mikurensis NBRC 102666.</title>
        <authorList>
            <person name="Ankai A."/>
            <person name="Hosoyama A."/>
            <person name="Terui Y."/>
            <person name="Sekine M."/>
            <person name="Fukai R."/>
            <person name="Kato Y."/>
            <person name="Nakamura S."/>
            <person name="Yamada-Narita S."/>
            <person name="Kawakoshi A."/>
            <person name="Fukunaga Y."/>
            <person name="Yamazaki S."/>
            <person name="Fujita N."/>
        </authorList>
    </citation>
    <scope>NUCLEOTIDE SEQUENCE [LARGE SCALE GENOMIC DNA]</scope>
    <source>
        <strain evidence="6">NBRC 102666 / KCTC 22515 / FYK2301M01</strain>
    </source>
</reference>
<accession>I0IFK3</accession>
<comment type="function">
    <text evidence="1">Assembles around the rod to form the L-ring and probably protects the motor/basal body from shearing forces during rotation.</text>
</comment>
<dbReference type="GO" id="GO:0071973">
    <property type="term" value="P:bacterial-type flagellum-dependent cell motility"/>
    <property type="evidence" value="ECO:0007669"/>
    <property type="project" value="InterPro"/>
</dbReference>
<dbReference type="PANTHER" id="PTHR30381:SF0">
    <property type="entry name" value="FLAGELLAR P-RING PROTEIN"/>
    <property type="match status" value="1"/>
</dbReference>
<dbReference type="PANTHER" id="PTHR30381">
    <property type="entry name" value="FLAGELLAR P-RING PERIPLASMIC PROTEIN FLGI"/>
    <property type="match status" value="1"/>
</dbReference>
<evidence type="ECO:0000256" key="4">
    <source>
        <dbReference type="ARBA" id="ARBA00023143"/>
    </source>
</evidence>
<dbReference type="PRINTS" id="PR01010">
    <property type="entry name" value="FLGPRINGFLGI"/>
</dbReference>
<dbReference type="RefSeq" id="WP_014437259.1">
    <property type="nucleotide sequence ID" value="NC_017080.1"/>
</dbReference>
<organism evidence="5 6">
    <name type="scientific">Phycisphaera mikurensis (strain NBRC 102666 / KCTC 22515 / FYK2301M01)</name>
    <dbReference type="NCBI Taxonomy" id="1142394"/>
    <lineage>
        <taxon>Bacteria</taxon>
        <taxon>Pseudomonadati</taxon>
        <taxon>Planctomycetota</taxon>
        <taxon>Phycisphaerae</taxon>
        <taxon>Phycisphaerales</taxon>
        <taxon>Phycisphaeraceae</taxon>
        <taxon>Phycisphaera</taxon>
    </lineage>
</organism>
<dbReference type="STRING" id="1142394.PSMK_18820"/>
<keyword evidence="6" id="KW-1185">Reference proteome</keyword>
<evidence type="ECO:0000313" key="5">
    <source>
        <dbReference type="EMBL" id="BAM04041.1"/>
    </source>
</evidence>
<dbReference type="Pfam" id="PF02119">
    <property type="entry name" value="FlgI"/>
    <property type="match status" value="1"/>
</dbReference>
<gene>
    <name evidence="5" type="ordered locus">PSMK_18820</name>
</gene>
<evidence type="ECO:0000256" key="3">
    <source>
        <dbReference type="ARBA" id="ARBA00022729"/>
    </source>
</evidence>
<evidence type="ECO:0000256" key="1">
    <source>
        <dbReference type="ARBA" id="ARBA00002591"/>
    </source>
</evidence>
<dbReference type="KEGG" id="phm:PSMK_18820"/>
<evidence type="ECO:0008006" key="7">
    <source>
        <dbReference type="Google" id="ProtNLM"/>
    </source>
</evidence>
<evidence type="ECO:0000313" key="6">
    <source>
        <dbReference type="Proteomes" id="UP000007881"/>
    </source>
</evidence>
<dbReference type="eggNOG" id="COG1706">
    <property type="taxonomic scope" value="Bacteria"/>
</dbReference>
<dbReference type="SUPFAM" id="SSF48371">
    <property type="entry name" value="ARM repeat"/>
    <property type="match status" value="1"/>
</dbReference>
<dbReference type="GO" id="GO:0005198">
    <property type="term" value="F:structural molecule activity"/>
    <property type="evidence" value="ECO:0007669"/>
    <property type="project" value="InterPro"/>
</dbReference>
<dbReference type="GO" id="GO:0009428">
    <property type="term" value="C:bacterial-type flagellum basal body, distal rod, P ring"/>
    <property type="evidence" value="ECO:0007669"/>
    <property type="project" value="InterPro"/>
</dbReference>
<comment type="subcellular location">
    <subcellularLocation>
        <location evidence="2">Bacterial flagellum basal body</location>
    </subcellularLocation>
</comment>
<dbReference type="InterPro" id="IPR011989">
    <property type="entry name" value="ARM-like"/>
</dbReference>
<dbReference type="AlphaFoldDB" id="I0IFK3"/>
<proteinExistence type="predicted"/>
<dbReference type="Gene3D" id="1.25.10.10">
    <property type="entry name" value="Leucine-rich Repeat Variant"/>
    <property type="match status" value="1"/>
</dbReference>
<protein>
    <recommendedName>
        <fullName evidence="7">Flagellar basal body P-ring protein</fullName>
    </recommendedName>
</protein>
<dbReference type="Pfam" id="PF13646">
    <property type="entry name" value="HEAT_2"/>
    <property type="match status" value="1"/>
</dbReference>
<evidence type="ECO:0000256" key="2">
    <source>
        <dbReference type="ARBA" id="ARBA00004117"/>
    </source>
</evidence>
<dbReference type="GO" id="GO:0030288">
    <property type="term" value="C:outer membrane-bounded periplasmic space"/>
    <property type="evidence" value="ECO:0007669"/>
    <property type="project" value="InterPro"/>
</dbReference>
<dbReference type="InterPro" id="IPR016024">
    <property type="entry name" value="ARM-type_fold"/>
</dbReference>
<dbReference type="EMBL" id="AP012338">
    <property type="protein sequence ID" value="BAM04041.1"/>
    <property type="molecule type" value="Genomic_DNA"/>
</dbReference>
<dbReference type="OrthoDB" id="263583at2"/>
<keyword evidence="4" id="KW-0975">Bacterial flagellum</keyword>